<dbReference type="InterPro" id="IPR001932">
    <property type="entry name" value="PPM-type_phosphatase-like_dom"/>
</dbReference>
<dbReference type="InterPro" id="IPR015655">
    <property type="entry name" value="PP2C"/>
</dbReference>
<keyword evidence="4" id="KW-0378">Hydrolase</keyword>
<dbReference type="Pfam" id="PF13672">
    <property type="entry name" value="PP2C_2"/>
    <property type="match status" value="1"/>
</dbReference>
<comment type="caution">
    <text evidence="10">The sequence shown here is derived from an EMBL/GenBank/DDBJ whole genome shotgun (WGS) entry which is preliminary data.</text>
</comment>
<dbReference type="SMART" id="SM00331">
    <property type="entry name" value="PP2C_SIG"/>
    <property type="match status" value="1"/>
</dbReference>
<comment type="catalytic activity">
    <reaction evidence="8">
        <text>O-phospho-L-threonyl-[protein] + H2O = L-threonyl-[protein] + phosphate</text>
        <dbReference type="Rhea" id="RHEA:47004"/>
        <dbReference type="Rhea" id="RHEA-COMP:11060"/>
        <dbReference type="Rhea" id="RHEA-COMP:11605"/>
        <dbReference type="ChEBI" id="CHEBI:15377"/>
        <dbReference type="ChEBI" id="CHEBI:30013"/>
        <dbReference type="ChEBI" id="CHEBI:43474"/>
        <dbReference type="ChEBI" id="CHEBI:61977"/>
        <dbReference type="EC" id="3.1.3.16"/>
    </reaction>
</comment>
<dbReference type="EMBL" id="QCZG01000001">
    <property type="protein sequence ID" value="PWA13461.1"/>
    <property type="molecule type" value="Genomic_DNA"/>
</dbReference>
<dbReference type="InterPro" id="IPR036457">
    <property type="entry name" value="PPM-type-like_dom_sf"/>
</dbReference>
<dbReference type="EC" id="3.1.3.16" evidence="2"/>
<dbReference type="CDD" id="cd00143">
    <property type="entry name" value="PP2Cc"/>
    <property type="match status" value="1"/>
</dbReference>
<evidence type="ECO:0000256" key="6">
    <source>
        <dbReference type="ARBA" id="ARBA00023211"/>
    </source>
</evidence>
<organism evidence="10 11">
    <name type="scientific">Pueribacillus theae</name>
    <dbReference type="NCBI Taxonomy" id="2171751"/>
    <lineage>
        <taxon>Bacteria</taxon>
        <taxon>Bacillati</taxon>
        <taxon>Bacillota</taxon>
        <taxon>Bacilli</taxon>
        <taxon>Bacillales</taxon>
        <taxon>Bacillaceae</taxon>
        <taxon>Pueribacillus</taxon>
    </lineage>
</organism>
<evidence type="ECO:0000256" key="2">
    <source>
        <dbReference type="ARBA" id="ARBA00013081"/>
    </source>
</evidence>
<evidence type="ECO:0000256" key="3">
    <source>
        <dbReference type="ARBA" id="ARBA00022723"/>
    </source>
</evidence>
<sequence length="253" mass="28081">MESIFRTDTGKIRTLNEDSGGLFYNNDNLLAIVADGMGGHQAGEIASSMAVSYLKEQWQKAEIELNPAKTEEWLVENVQNTNKKLLEFAKTNPDCRGMGTTVVSVICTPNYVTLAHIGDSRVYLLNENGFSLLTEDHSLVNELVKNGQISKEEAEHHPRKHVLLRALGTEEQVEIDIRSISWEPNDVILLCSDGLTNKVDEKEIQKIISSDSSIPSKAEELISLANQAGGDDNITLILIKHGFSNKKKVNEYD</sequence>
<dbReference type="NCBIfam" id="NF033484">
    <property type="entry name" value="Stp1_PP2C_phos"/>
    <property type="match status" value="1"/>
</dbReference>
<evidence type="ECO:0000256" key="1">
    <source>
        <dbReference type="ARBA" id="ARBA00001936"/>
    </source>
</evidence>
<evidence type="ECO:0000313" key="10">
    <source>
        <dbReference type="EMBL" id="PWA13461.1"/>
    </source>
</evidence>
<dbReference type="GO" id="GO:0004722">
    <property type="term" value="F:protein serine/threonine phosphatase activity"/>
    <property type="evidence" value="ECO:0007669"/>
    <property type="project" value="UniProtKB-EC"/>
</dbReference>
<dbReference type="PANTHER" id="PTHR47992">
    <property type="entry name" value="PROTEIN PHOSPHATASE"/>
    <property type="match status" value="1"/>
</dbReference>
<comment type="cofactor">
    <cofactor evidence="1">
        <name>Mn(2+)</name>
        <dbReference type="ChEBI" id="CHEBI:29035"/>
    </cofactor>
</comment>
<feature type="domain" description="PPM-type phosphatase" evidence="9">
    <location>
        <begin position="2"/>
        <end position="241"/>
    </location>
</feature>
<dbReference type="Gene3D" id="3.60.40.10">
    <property type="entry name" value="PPM-type phosphatase domain"/>
    <property type="match status" value="1"/>
</dbReference>
<dbReference type="FunFam" id="3.60.40.10:FF:000002">
    <property type="entry name" value="Serine/threonine phosphatase stp"/>
    <property type="match status" value="1"/>
</dbReference>
<gene>
    <name evidence="10" type="ORF">DCC39_00795</name>
</gene>
<dbReference type="AlphaFoldDB" id="A0A2U1K7E8"/>
<dbReference type="GO" id="GO:0046872">
    <property type="term" value="F:metal ion binding"/>
    <property type="evidence" value="ECO:0007669"/>
    <property type="project" value="UniProtKB-KW"/>
</dbReference>
<proteinExistence type="predicted"/>
<keyword evidence="11" id="KW-1185">Reference proteome</keyword>
<protein>
    <recommendedName>
        <fullName evidence="2">protein-serine/threonine phosphatase</fullName>
        <ecNumber evidence="2">3.1.3.16</ecNumber>
    </recommendedName>
</protein>
<dbReference type="Proteomes" id="UP000245998">
    <property type="component" value="Unassembled WGS sequence"/>
</dbReference>
<evidence type="ECO:0000256" key="8">
    <source>
        <dbReference type="ARBA" id="ARBA00048336"/>
    </source>
</evidence>
<name>A0A2U1K7E8_9BACI</name>
<dbReference type="RefSeq" id="WP_116552965.1">
    <property type="nucleotide sequence ID" value="NZ_QCZG01000001.1"/>
</dbReference>
<evidence type="ECO:0000256" key="7">
    <source>
        <dbReference type="ARBA" id="ARBA00047761"/>
    </source>
</evidence>
<keyword evidence="3" id="KW-0479">Metal-binding</keyword>
<evidence type="ECO:0000313" key="11">
    <source>
        <dbReference type="Proteomes" id="UP000245998"/>
    </source>
</evidence>
<keyword evidence="6" id="KW-0464">Manganese</keyword>
<comment type="catalytic activity">
    <reaction evidence="7">
        <text>O-phospho-L-seryl-[protein] + H2O = L-seryl-[protein] + phosphate</text>
        <dbReference type="Rhea" id="RHEA:20629"/>
        <dbReference type="Rhea" id="RHEA-COMP:9863"/>
        <dbReference type="Rhea" id="RHEA-COMP:11604"/>
        <dbReference type="ChEBI" id="CHEBI:15377"/>
        <dbReference type="ChEBI" id="CHEBI:29999"/>
        <dbReference type="ChEBI" id="CHEBI:43474"/>
        <dbReference type="ChEBI" id="CHEBI:83421"/>
        <dbReference type="EC" id="3.1.3.16"/>
    </reaction>
</comment>
<dbReference type="SUPFAM" id="SSF81606">
    <property type="entry name" value="PP2C-like"/>
    <property type="match status" value="1"/>
</dbReference>
<accession>A0A2U1K7E8</accession>
<evidence type="ECO:0000256" key="5">
    <source>
        <dbReference type="ARBA" id="ARBA00022912"/>
    </source>
</evidence>
<dbReference type="OrthoDB" id="9801841at2"/>
<evidence type="ECO:0000256" key="4">
    <source>
        <dbReference type="ARBA" id="ARBA00022801"/>
    </source>
</evidence>
<keyword evidence="5" id="KW-0904">Protein phosphatase</keyword>
<dbReference type="PROSITE" id="PS51746">
    <property type="entry name" value="PPM_2"/>
    <property type="match status" value="1"/>
</dbReference>
<dbReference type="SMART" id="SM00332">
    <property type="entry name" value="PP2Cc"/>
    <property type="match status" value="1"/>
</dbReference>
<reference evidence="10 11" key="1">
    <citation type="submission" date="2018-04" db="EMBL/GenBank/DDBJ databases">
        <title>Camelliibacillus theae gen. nov., sp. nov., isolated from Pu'er tea.</title>
        <authorList>
            <person name="Niu L."/>
        </authorList>
    </citation>
    <scope>NUCLEOTIDE SEQUENCE [LARGE SCALE GENOMIC DNA]</scope>
    <source>
        <strain evidence="10 11">T8</strain>
    </source>
</reference>
<evidence type="ECO:0000259" key="9">
    <source>
        <dbReference type="PROSITE" id="PS51746"/>
    </source>
</evidence>